<protein>
    <submittedName>
        <fullName evidence="1">Uncharacterized protein</fullName>
    </submittedName>
</protein>
<dbReference type="AlphaFoldDB" id="W6RZD2"/>
<dbReference type="eggNOG" id="ENOG5032720">
    <property type="taxonomic scope" value="Bacteria"/>
</dbReference>
<organism evidence="1 2">
    <name type="scientific">Clostridium bornimense</name>
    <dbReference type="NCBI Taxonomy" id="1216932"/>
    <lineage>
        <taxon>Bacteria</taxon>
        <taxon>Bacillati</taxon>
        <taxon>Bacillota</taxon>
        <taxon>Clostridia</taxon>
        <taxon>Eubacteriales</taxon>
        <taxon>Clostridiaceae</taxon>
        <taxon>Clostridium</taxon>
    </lineage>
</organism>
<dbReference type="EMBL" id="HG917869">
    <property type="protein sequence ID" value="CDM69838.1"/>
    <property type="molecule type" value="Genomic_DNA"/>
</dbReference>
<dbReference type="STRING" id="1216932.CM240_2721"/>
<name>W6RZD2_9CLOT</name>
<evidence type="ECO:0000313" key="1">
    <source>
        <dbReference type="EMBL" id="CDM69838.1"/>
    </source>
</evidence>
<reference evidence="1 2" key="1">
    <citation type="submission" date="2013-11" db="EMBL/GenBank/DDBJ databases">
        <title>Complete genome sequence of Clostridum sp. M2/40.</title>
        <authorList>
            <person name="Wibberg D."/>
            <person name="Puehler A."/>
            <person name="Schlueter A."/>
        </authorList>
    </citation>
    <scope>NUCLEOTIDE SEQUENCE [LARGE SCALE GENOMIC DNA]</scope>
    <source>
        <strain evidence="2">M2/40</strain>
    </source>
</reference>
<accession>W6RZD2</accession>
<proteinExistence type="predicted"/>
<dbReference type="Proteomes" id="UP000019426">
    <property type="component" value="Chromosome M2/40_rep2"/>
</dbReference>
<gene>
    <name evidence="1" type="ORF">CM240_2721</name>
</gene>
<dbReference type="HOGENOM" id="CLU_2952108_0_0_9"/>
<sequence length="59" mass="7087">MKYCCTELDRKSTCYHEFQKGKFNDSFWEKDSLLIHDDTFYVLNLADLFYSVVPSYDES</sequence>
<keyword evidence="2" id="KW-1185">Reference proteome</keyword>
<evidence type="ECO:0000313" key="2">
    <source>
        <dbReference type="Proteomes" id="UP000019426"/>
    </source>
</evidence>
<dbReference type="KEGG" id="clt:CM240_2721"/>